<dbReference type="GO" id="GO:0004672">
    <property type="term" value="F:protein kinase activity"/>
    <property type="evidence" value="ECO:0007669"/>
    <property type="project" value="InterPro"/>
</dbReference>
<sequence length="906" mass="99911">MQTWESLQPYTMADRRWFEPLGSYLPSDEHLAVFRAEMTPGWSLRRRGLWFIADRAGTTLPEQGWKLHVSTTAEHSVAALRAALPVLRETDTPFKFLLDPHSVDYTNGKVFSRTASGKFITVYPLTDETFRTVGAALADVLEGYGGPYILSDRRWPGSTAVYYRYGGFTGVSQLRADGARSLMFTSPDGELVPDVRRPHWSAPAWVTDPFPAAGRPDVEDDDRDDGLMGGRFEVRSAITFNNRGGVYLATDRHTGAEVVLKEARPGIMVAGRPADEVLRKEYELLSALADTGHFVRPVDFFVDEGHAFLAEEKLDPQTYGQYCITHNPLYKLDLTSAAMTRYFTSLRGLWRQIAEAIAAAHERGILLGDLSHTNVLVDPNRDRVRIIDLEAAVRDGIDVHLGIYTSGLASPRVVATRRYDRANDWHALGGLMLGAIQLATSTIGFHRPALRRYLGALADDLALPTELVSLIGDLMDADARPHPDDVRRRIAALPVDDHAPWRSVLAPGRPAVPADGPEDDELAEVVEQVVRYVTTTARPDRTDRLFPAHPMVYETNPLGVAWGAYGVLHGLWHLTGSVPPRLLAWAMQRDTRSATCPPGLYVGKAGMAWVLEEVGRGEAAAALMAQARAHPLRFAADDVLYGAAGYGMACLRLAKRLGDDRLMDDARAAGAALAASCVRDADGARWPMPADVDPQRRVRVGYAYGAAGVALFLLYLHLATGEERWYDLGRAALAHDLGQRVRHDQRLWVFPRYADRGTDKDTVLRSYWDEGTAGVATTALRYLTARPGDAELRTLVPELLADSCRKYVVFPQLFHGLAGLGNVLLDAGELLGEQRWFDEARRTAAGVLLSRVERPEGLVFPGEQALRETVDLATGSTGVALFLHRLRHARPGSRTNTNFVVDELLP</sequence>
<dbReference type="Pfam" id="PF25816">
    <property type="entry name" value="RamC_N"/>
    <property type="match status" value="1"/>
</dbReference>
<keyword evidence="1" id="KW-0479">Metal-binding</keyword>
<dbReference type="EMBL" id="SHKY01000001">
    <property type="protein sequence ID" value="RZU49910.1"/>
    <property type="molecule type" value="Genomic_DNA"/>
</dbReference>
<dbReference type="NCBIfam" id="NF038151">
    <property type="entry name" value="lanthi_synth_III"/>
    <property type="match status" value="1"/>
</dbReference>
<dbReference type="GO" id="GO:0046872">
    <property type="term" value="F:metal ion binding"/>
    <property type="evidence" value="ECO:0007669"/>
    <property type="project" value="UniProtKB-KW"/>
</dbReference>
<dbReference type="GO" id="GO:0031179">
    <property type="term" value="P:peptide modification"/>
    <property type="evidence" value="ECO:0007669"/>
    <property type="project" value="InterPro"/>
</dbReference>
<keyword evidence="3" id="KW-0808">Transferase</keyword>
<dbReference type="PROSITE" id="PS50011">
    <property type="entry name" value="PROTEIN_KINASE_DOM"/>
    <property type="match status" value="1"/>
</dbReference>
<gene>
    <name evidence="3" type="ORF">EV385_1667</name>
</gene>
<evidence type="ECO:0000256" key="1">
    <source>
        <dbReference type="PIRSR" id="PIRSR607822-1"/>
    </source>
</evidence>
<feature type="binding site" evidence="1">
    <location>
        <position position="815"/>
    </location>
    <ligand>
        <name>Zn(2+)</name>
        <dbReference type="ChEBI" id="CHEBI:29105"/>
    </ligand>
</feature>
<keyword evidence="3" id="KW-0418">Kinase</keyword>
<dbReference type="AlphaFoldDB" id="A0A4Q7ZGJ3"/>
<reference evidence="3 4" key="1">
    <citation type="submission" date="2019-02" db="EMBL/GenBank/DDBJ databases">
        <title>Sequencing the genomes of 1000 actinobacteria strains.</title>
        <authorList>
            <person name="Klenk H.-P."/>
        </authorList>
    </citation>
    <scope>NUCLEOTIDE SEQUENCE [LARGE SCALE GENOMIC DNA]</scope>
    <source>
        <strain evidence="3 4">DSM 45162</strain>
    </source>
</reference>
<dbReference type="Pfam" id="PF05147">
    <property type="entry name" value="LANC_like"/>
    <property type="match status" value="1"/>
</dbReference>
<dbReference type="InterPro" id="IPR058053">
    <property type="entry name" value="RamC_C"/>
</dbReference>
<proteinExistence type="predicted"/>
<dbReference type="SMART" id="SM00220">
    <property type="entry name" value="S_TKc"/>
    <property type="match status" value="1"/>
</dbReference>
<dbReference type="Gene3D" id="1.50.10.20">
    <property type="match status" value="1"/>
</dbReference>
<name>A0A4Q7ZGJ3_9ACTN</name>
<comment type="caution">
    <text evidence="3">The sequence shown here is derived from an EMBL/GenBank/DDBJ whole genome shotgun (WGS) entry which is preliminary data.</text>
</comment>
<organism evidence="3 4">
    <name type="scientific">Krasilnikovia cinnamomea</name>
    <dbReference type="NCBI Taxonomy" id="349313"/>
    <lineage>
        <taxon>Bacteria</taxon>
        <taxon>Bacillati</taxon>
        <taxon>Actinomycetota</taxon>
        <taxon>Actinomycetes</taxon>
        <taxon>Micromonosporales</taxon>
        <taxon>Micromonosporaceae</taxon>
        <taxon>Krasilnikovia</taxon>
    </lineage>
</organism>
<dbReference type="InterPro" id="IPR011009">
    <property type="entry name" value="Kinase-like_dom_sf"/>
</dbReference>
<dbReference type="GO" id="GO:0005524">
    <property type="term" value="F:ATP binding"/>
    <property type="evidence" value="ECO:0007669"/>
    <property type="project" value="InterPro"/>
</dbReference>
<dbReference type="InterPro" id="IPR057929">
    <property type="entry name" value="RamC_N"/>
</dbReference>
<dbReference type="InterPro" id="IPR053524">
    <property type="entry name" value="Aerial_hyphae_peptide-synth"/>
</dbReference>
<keyword evidence="1" id="KW-0862">Zinc</keyword>
<evidence type="ECO:0000313" key="3">
    <source>
        <dbReference type="EMBL" id="RZU49910.1"/>
    </source>
</evidence>
<feature type="domain" description="Protein kinase" evidence="2">
    <location>
        <begin position="232"/>
        <end position="552"/>
    </location>
</feature>
<dbReference type="SUPFAM" id="SSF158745">
    <property type="entry name" value="LanC-like"/>
    <property type="match status" value="1"/>
</dbReference>
<evidence type="ECO:0000313" key="4">
    <source>
        <dbReference type="Proteomes" id="UP000292564"/>
    </source>
</evidence>
<dbReference type="Gene3D" id="1.10.510.10">
    <property type="entry name" value="Transferase(Phosphotransferase) domain 1"/>
    <property type="match status" value="1"/>
</dbReference>
<dbReference type="InterPro" id="IPR000719">
    <property type="entry name" value="Prot_kinase_dom"/>
</dbReference>
<dbReference type="InterPro" id="IPR007822">
    <property type="entry name" value="LANC-like"/>
</dbReference>
<dbReference type="Proteomes" id="UP000292564">
    <property type="component" value="Unassembled WGS sequence"/>
</dbReference>
<dbReference type="CDD" id="cd04791">
    <property type="entry name" value="LanC_SerThrkinase"/>
    <property type="match status" value="1"/>
</dbReference>
<dbReference type="PRINTS" id="PR01950">
    <property type="entry name" value="LANCSUPER"/>
</dbReference>
<dbReference type="RefSeq" id="WP_165449416.1">
    <property type="nucleotide sequence ID" value="NZ_SHKY01000001.1"/>
</dbReference>
<dbReference type="SMART" id="SM01260">
    <property type="entry name" value="LANC_like"/>
    <property type="match status" value="1"/>
</dbReference>
<protein>
    <submittedName>
        <fullName evidence="3">Protein kinase-like protein</fullName>
    </submittedName>
</protein>
<dbReference type="SUPFAM" id="SSF56112">
    <property type="entry name" value="Protein kinase-like (PK-like)"/>
    <property type="match status" value="1"/>
</dbReference>
<accession>A0A4Q7ZGJ3</accession>
<dbReference type="Pfam" id="PF00069">
    <property type="entry name" value="Pkinase"/>
    <property type="match status" value="1"/>
</dbReference>
<evidence type="ECO:0000259" key="2">
    <source>
        <dbReference type="PROSITE" id="PS50011"/>
    </source>
</evidence>
<keyword evidence="4" id="KW-1185">Reference proteome</keyword>
<dbReference type="PROSITE" id="PS50276">
    <property type="entry name" value="PANCREATIC_HORMONE_2"/>
    <property type="match status" value="1"/>
</dbReference>